<proteinExistence type="predicted"/>
<accession>A0A4W3HZH9</accession>
<sequence>MKHKYSCPYGGTTTHPPPNSLLAVTSGKHGAGLLPKDAVQPSNISYQEEVEKRCTVHNLSRYCFYLDASAPALADSVRYGSAGRVNHGHEPNEAQVFSGEIDLFCIKLKTLREFIIGQLKMAESWMKKREVIRSPLYF</sequence>
<reference evidence="1" key="4">
    <citation type="submission" date="2025-08" db="UniProtKB">
        <authorList>
            <consortium name="Ensembl"/>
        </authorList>
    </citation>
    <scope>IDENTIFICATION</scope>
</reference>
<dbReference type="AlphaFoldDB" id="A0A4W3HZH9"/>
<dbReference type="Ensembl" id="ENSCMIT00000020689.1">
    <property type="protein sequence ID" value="ENSCMIP00000020317.1"/>
    <property type="gene ID" value="ENSCMIG00000009372.1"/>
</dbReference>
<reference evidence="1" key="5">
    <citation type="submission" date="2025-09" db="UniProtKB">
        <authorList>
            <consortium name="Ensembl"/>
        </authorList>
    </citation>
    <scope>IDENTIFICATION</scope>
</reference>
<dbReference type="GeneTree" id="ENSGT01090000260459"/>
<name>A0A4W3HZH9_CALMI</name>
<reference evidence="2" key="1">
    <citation type="journal article" date="2006" name="Science">
        <title>Ancient noncoding elements conserved in the human genome.</title>
        <authorList>
            <person name="Venkatesh B."/>
            <person name="Kirkness E.F."/>
            <person name="Loh Y.H."/>
            <person name="Halpern A.L."/>
            <person name="Lee A.P."/>
            <person name="Johnson J."/>
            <person name="Dandona N."/>
            <person name="Viswanathan L.D."/>
            <person name="Tay A."/>
            <person name="Venter J.C."/>
            <person name="Strausberg R.L."/>
            <person name="Brenner S."/>
        </authorList>
    </citation>
    <scope>NUCLEOTIDE SEQUENCE [LARGE SCALE GENOMIC DNA]</scope>
</reference>
<dbReference type="OMA" id="VNHRHES"/>
<dbReference type="Proteomes" id="UP000314986">
    <property type="component" value="Unassembled WGS sequence"/>
</dbReference>
<organism evidence="1 2">
    <name type="scientific">Callorhinchus milii</name>
    <name type="common">Ghost shark</name>
    <dbReference type="NCBI Taxonomy" id="7868"/>
    <lineage>
        <taxon>Eukaryota</taxon>
        <taxon>Metazoa</taxon>
        <taxon>Chordata</taxon>
        <taxon>Craniata</taxon>
        <taxon>Vertebrata</taxon>
        <taxon>Chondrichthyes</taxon>
        <taxon>Holocephali</taxon>
        <taxon>Chimaeriformes</taxon>
        <taxon>Callorhinchidae</taxon>
        <taxon>Callorhinchus</taxon>
    </lineage>
</organism>
<keyword evidence="2" id="KW-1185">Reference proteome</keyword>
<evidence type="ECO:0000313" key="2">
    <source>
        <dbReference type="Proteomes" id="UP000314986"/>
    </source>
</evidence>
<reference evidence="2" key="3">
    <citation type="journal article" date="2014" name="Nature">
        <title>Elephant shark genome provides unique insights into gnathostome evolution.</title>
        <authorList>
            <consortium name="International Elephant Shark Genome Sequencing Consortium"/>
            <person name="Venkatesh B."/>
            <person name="Lee A.P."/>
            <person name="Ravi V."/>
            <person name="Maurya A.K."/>
            <person name="Lian M.M."/>
            <person name="Swann J.B."/>
            <person name="Ohta Y."/>
            <person name="Flajnik M.F."/>
            <person name="Sutoh Y."/>
            <person name="Kasahara M."/>
            <person name="Hoon S."/>
            <person name="Gangu V."/>
            <person name="Roy S.W."/>
            <person name="Irimia M."/>
            <person name="Korzh V."/>
            <person name="Kondrychyn I."/>
            <person name="Lim Z.W."/>
            <person name="Tay B.H."/>
            <person name="Tohari S."/>
            <person name="Kong K.W."/>
            <person name="Ho S."/>
            <person name="Lorente-Galdos B."/>
            <person name="Quilez J."/>
            <person name="Marques-Bonet T."/>
            <person name="Raney B.J."/>
            <person name="Ingham P.W."/>
            <person name="Tay A."/>
            <person name="Hillier L.W."/>
            <person name="Minx P."/>
            <person name="Boehm T."/>
            <person name="Wilson R.K."/>
            <person name="Brenner S."/>
            <person name="Warren W.C."/>
        </authorList>
    </citation>
    <scope>NUCLEOTIDE SEQUENCE [LARGE SCALE GENOMIC DNA]</scope>
</reference>
<evidence type="ECO:0000313" key="1">
    <source>
        <dbReference type="Ensembl" id="ENSCMIP00000020317.1"/>
    </source>
</evidence>
<reference evidence="2" key="2">
    <citation type="journal article" date="2007" name="PLoS Biol.">
        <title>Survey sequencing and comparative analysis of the elephant shark (Callorhinchus milii) genome.</title>
        <authorList>
            <person name="Venkatesh B."/>
            <person name="Kirkness E.F."/>
            <person name="Loh Y.H."/>
            <person name="Halpern A.L."/>
            <person name="Lee A.P."/>
            <person name="Johnson J."/>
            <person name="Dandona N."/>
            <person name="Viswanathan L.D."/>
            <person name="Tay A."/>
            <person name="Venter J.C."/>
            <person name="Strausberg R.L."/>
            <person name="Brenner S."/>
        </authorList>
    </citation>
    <scope>NUCLEOTIDE SEQUENCE [LARGE SCALE GENOMIC DNA]</scope>
</reference>
<protein>
    <submittedName>
        <fullName evidence="1">Uncharacterized protein</fullName>
    </submittedName>
</protein>
<dbReference type="InParanoid" id="A0A4W3HZH9"/>